<evidence type="ECO:0000256" key="1">
    <source>
        <dbReference type="ARBA" id="ARBA00005234"/>
    </source>
</evidence>
<dbReference type="InterPro" id="IPR038765">
    <property type="entry name" value="Papain-like_cys_pep_sf"/>
</dbReference>
<dbReference type="AlphaFoldDB" id="A0A8S1DFA6"/>
<reference evidence="8 9" key="1">
    <citation type="submission" date="2020-04" db="EMBL/GenBank/DDBJ databases">
        <authorList>
            <person name="Alioto T."/>
            <person name="Alioto T."/>
            <person name="Gomez Garrido J."/>
        </authorList>
    </citation>
    <scope>NUCLEOTIDE SEQUENCE [LARGE SCALE GENOMIC DNA]</scope>
</reference>
<dbReference type="Gene3D" id="3.40.395.10">
    <property type="entry name" value="Adenoviral Proteinase, Chain A"/>
    <property type="match status" value="1"/>
</dbReference>
<protein>
    <recommendedName>
        <fullName evidence="7">Ubiquitin-like protease family profile domain-containing protein</fullName>
    </recommendedName>
</protein>
<keyword evidence="9" id="KW-1185">Reference proteome</keyword>
<dbReference type="PANTHER" id="PTHR46896">
    <property type="entry name" value="SENTRIN-SPECIFIC PROTEASE"/>
    <property type="match status" value="1"/>
</dbReference>
<accession>A0A8S1DFA6</accession>
<dbReference type="Proteomes" id="UP000494165">
    <property type="component" value="Unassembled WGS sequence"/>
</dbReference>
<evidence type="ECO:0000256" key="3">
    <source>
        <dbReference type="ARBA" id="ARBA00022670"/>
    </source>
</evidence>
<evidence type="ECO:0000313" key="8">
    <source>
        <dbReference type="EMBL" id="CAB3376513.1"/>
    </source>
</evidence>
<feature type="region of interest" description="Disordered" evidence="6">
    <location>
        <begin position="308"/>
        <end position="337"/>
    </location>
</feature>
<evidence type="ECO:0000256" key="5">
    <source>
        <dbReference type="ARBA" id="ARBA00022801"/>
    </source>
</evidence>
<feature type="region of interest" description="Disordered" evidence="6">
    <location>
        <begin position="183"/>
        <end position="211"/>
    </location>
</feature>
<dbReference type="GO" id="GO:0005634">
    <property type="term" value="C:nucleus"/>
    <property type="evidence" value="ECO:0007669"/>
    <property type="project" value="TreeGrafter"/>
</dbReference>
<dbReference type="FunFam" id="1.10.418.20:FF:000004">
    <property type="entry name" value="sentrin-specific protease 7 isoform X1"/>
    <property type="match status" value="1"/>
</dbReference>
<name>A0A8S1DFA6_9INSE</name>
<sequence>MLSSAEAIIPKYDPVLETSASQVKIAWMMEPQGQHQANCVPTISIPDNNIEFIETCDNNVYRIVQAGEPSMAQQQLQMQAPTVKHAQFVYNQGGQAQQLILQNASSFQVQHGALVTPPMVWRASPQVPKVLLKPHHLVKVVPNTTNGNIIMLTQSPQHMPVRNIPEFQERYGMIISPDKNCQAKVSQTNAQASSAKPPLPTGPPPLQPPPPITPPQILPEANLAFIQAQGAAPAGHVGAPRQILTTLKPVLIARPSQTSVLKMHDASSPPKGNATATTSASTARHIITAGNKNFNVISSTSCKAIPCAPQEENGQSPVVQTEVPPTEQAPKDSISRGCPKLPGLLTKGPVLSVSTPVTDQASVTRALSPATQTPPVEAMRIIPGKVAVCLGCGFSSLDLNKCQRCKRPLGRAKIVDDNMHRPKGSSNQKSSPKILKRVGPLEKITLSPPTPSTSKSKPVEQKIVIGNSPLIIKSKKLVATTLRKAKAVEEPVCLTISDDEDEATTTVPVKQKPASQMNKSPGEHRISFTRDSALCPLIKSKEPSNEQLSLSDDLTLSLGLPDSIIENYQKGLGSVSANLKCRTVRIGSYKEVPFEAVLLCPEGIRMSMPHPETKVLVVVEVPRASVSAVLAHLGRTMPVLFIYLSCKAAEKVRCLLGMVDPSKEPYFDPLSSNETHKRITLLPERVSDEAKLVIKRIFSREHGRDAITLLESKEANAILVKASPANPEQASQLAKNKAVEQSKPVGKDLIREIFVYPKPPIKGGIPITTEDYICLGEEQFLNDAIVDFYLKYLTQTKLSERDQARTHVFSSFFYRRLTTKQLTRKSDQTHEKMNIVEQRHSRVKSWTKNVDIFEKDFIFIPINEHAHWFLAVICFPGLESPARLCDNQPVSAESLKKATVKVNKAGSPVKQYTIGDTTVTMAHSPSTLAATLLKKKSSETVISVEDSGSERDEAEGDEEEFANSEEEADMEPPKEAEEAVVPEDTYVYPPNAIKQPCILIFDSLSSNSRNRVVATLRDYLRIEYKLKKGKERKFNRDVFRGALPKVPQQNNFTDCGIFMLQYAESFFENPIRDFTLPLKNVRKWFDEETVRGKRESIARLIQQMATEQGVSFKLPELTFPKAVPKDAVVEGVIVAPSGPQQEQQPTSETETAVEPDSVLPNMEVDATNSGEEMVTFSVLVPEEHVLPMPVPPSIDSEVVVSEELNDSGASIDESNMNQCIEVLNSYFRDDDVEVDSTLNSSVCKRKAEDDLESGSSAKRSC</sequence>
<dbReference type="FunFam" id="1.10.418.20:FF:000001">
    <property type="entry name" value="sentrin-specific protease 6 isoform X1"/>
    <property type="match status" value="1"/>
</dbReference>
<dbReference type="OrthoDB" id="442460at2759"/>
<feature type="compositionally biased region" description="Pro residues" evidence="6">
    <location>
        <begin position="197"/>
        <end position="211"/>
    </location>
</feature>
<organism evidence="8 9">
    <name type="scientific">Cloeon dipterum</name>
    <dbReference type="NCBI Taxonomy" id="197152"/>
    <lineage>
        <taxon>Eukaryota</taxon>
        <taxon>Metazoa</taxon>
        <taxon>Ecdysozoa</taxon>
        <taxon>Arthropoda</taxon>
        <taxon>Hexapoda</taxon>
        <taxon>Insecta</taxon>
        <taxon>Pterygota</taxon>
        <taxon>Palaeoptera</taxon>
        <taxon>Ephemeroptera</taxon>
        <taxon>Pisciforma</taxon>
        <taxon>Baetidae</taxon>
        <taxon>Cloeon</taxon>
    </lineage>
</organism>
<dbReference type="InterPro" id="IPR003653">
    <property type="entry name" value="Peptidase_C48_C"/>
</dbReference>
<comment type="caution">
    <text evidence="8">The sequence shown here is derived from an EMBL/GenBank/DDBJ whole genome shotgun (WGS) entry which is preliminary data.</text>
</comment>
<dbReference type="GO" id="GO:0006508">
    <property type="term" value="P:proteolysis"/>
    <property type="evidence" value="ECO:0007669"/>
    <property type="project" value="UniProtKB-KW"/>
</dbReference>
<feature type="compositionally biased region" description="Polar residues" evidence="6">
    <location>
        <begin position="504"/>
        <end position="519"/>
    </location>
</feature>
<feature type="compositionally biased region" description="Acidic residues" evidence="6">
    <location>
        <begin position="952"/>
        <end position="970"/>
    </location>
</feature>
<keyword evidence="2" id="KW-0597">Phosphoprotein</keyword>
<dbReference type="GO" id="GO:0005737">
    <property type="term" value="C:cytoplasm"/>
    <property type="evidence" value="ECO:0007669"/>
    <property type="project" value="TreeGrafter"/>
</dbReference>
<dbReference type="PANTHER" id="PTHR46896:SF3">
    <property type="entry name" value="FI06413P-RELATED"/>
    <property type="match status" value="1"/>
</dbReference>
<proteinExistence type="inferred from homology"/>
<dbReference type="EMBL" id="CADEPI010000129">
    <property type="protein sequence ID" value="CAB3376513.1"/>
    <property type="molecule type" value="Genomic_DNA"/>
</dbReference>
<feature type="compositionally biased region" description="Polar residues" evidence="6">
    <location>
        <begin position="183"/>
        <end position="194"/>
    </location>
</feature>
<keyword evidence="3" id="KW-0645">Protease</keyword>
<dbReference type="PROSITE" id="PS50600">
    <property type="entry name" value="ULP_PROTEASE"/>
    <property type="match status" value="1"/>
</dbReference>
<dbReference type="GO" id="GO:0070139">
    <property type="term" value="F:SUMO-specific endopeptidase activity"/>
    <property type="evidence" value="ECO:0007669"/>
    <property type="project" value="TreeGrafter"/>
</dbReference>
<evidence type="ECO:0000313" key="9">
    <source>
        <dbReference type="Proteomes" id="UP000494165"/>
    </source>
</evidence>
<gene>
    <name evidence="8" type="ORF">CLODIP_2_CD06011</name>
</gene>
<dbReference type="GO" id="GO:0016926">
    <property type="term" value="P:protein desumoylation"/>
    <property type="evidence" value="ECO:0007669"/>
    <property type="project" value="TreeGrafter"/>
</dbReference>
<evidence type="ECO:0000256" key="2">
    <source>
        <dbReference type="ARBA" id="ARBA00022553"/>
    </source>
</evidence>
<dbReference type="SUPFAM" id="SSF54001">
    <property type="entry name" value="Cysteine proteinases"/>
    <property type="match status" value="1"/>
</dbReference>
<comment type="similarity">
    <text evidence="1">Belongs to the peptidase C48 family.</text>
</comment>
<feature type="domain" description="Ubiquitin-like protease family profile" evidence="7">
    <location>
        <begin position="765"/>
        <end position="1066"/>
    </location>
</feature>
<evidence type="ECO:0000256" key="6">
    <source>
        <dbReference type="SAM" id="MobiDB-lite"/>
    </source>
</evidence>
<dbReference type="Pfam" id="PF02902">
    <property type="entry name" value="Peptidase_C48"/>
    <property type="match status" value="1"/>
</dbReference>
<evidence type="ECO:0000256" key="4">
    <source>
        <dbReference type="ARBA" id="ARBA00022786"/>
    </source>
</evidence>
<evidence type="ECO:0000259" key="7">
    <source>
        <dbReference type="PROSITE" id="PS50600"/>
    </source>
</evidence>
<keyword evidence="4" id="KW-0833">Ubl conjugation pathway</keyword>
<keyword evidence="5" id="KW-0378">Hydrolase</keyword>
<dbReference type="InterPro" id="IPR051947">
    <property type="entry name" value="Sentrin-specific_protease"/>
</dbReference>
<feature type="region of interest" description="Disordered" evidence="6">
    <location>
        <begin position="942"/>
        <end position="978"/>
    </location>
</feature>
<feature type="region of interest" description="Disordered" evidence="6">
    <location>
        <begin position="504"/>
        <end position="524"/>
    </location>
</feature>